<protein>
    <submittedName>
        <fullName evidence="1">Uncharacterized protein</fullName>
    </submittedName>
</protein>
<evidence type="ECO:0000313" key="2">
    <source>
        <dbReference type="Proteomes" id="UP000617145"/>
    </source>
</evidence>
<keyword evidence="2" id="KW-1185">Reference proteome</keyword>
<proteinExistence type="predicted"/>
<sequence length="115" mass="12929">MRALACRSHRNSTPRAILRRHVPRAWRCSGGLTTPEMRRIRRVFGEDLYEEAEAVPRDPKHAPFVGLLLDGWAFAAVPSMRVNVSAGMRMGCSRTKRTFHVNARLYTSVLLAAAP</sequence>
<reference evidence="1" key="1">
    <citation type="journal article" date="2014" name="Int. J. Syst. Evol. Microbiol.">
        <title>Complete genome sequence of Corynebacterium casei LMG S-19264T (=DSM 44701T), isolated from a smear-ripened cheese.</title>
        <authorList>
            <consortium name="US DOE Joint Genome Institute (JGI-PGF)"/>
            <person name="Walter F."/>
            <person name="Albersmeier A."/>
            <person name="Kalinowski J."/>
            <person name="Ruckert C."/>
        </authorList>
    </citation>
    <scope>NUCLEOTIDE SEQUENCE</scope>
    <source>
        <strain evidence="1">CGMCC 1.15762</strain>
    </source>
</reference>
<dbReference type="AlphaFoldDB" id="A0A8J3EGC5"/>
<gene>
    <name evidence="1" type="ORF">GCM10011415_11880</name>
</gene>
<accession>A0A8J3EGC5</accession>
<dbReference type="EMBL" id="BMJV01000002">
    <property type="protein sequence ID" value="GGG66669.1"/>
    <property type="molecule type" value="Genomic_DNA"/>
</dbReference>
<evidence type="ECO:0000313" key="1">
    <source>
        <dbReference type="EMBL" id="GGG66669.1"/>
    </source>
</evidence>
<comment type="caution">
    <text evidence="1">The sequence shown here is derived from an EMBL/GenBank/DDBJ whole genome shotgun (WGS) entry which is preliminary data.</text>
</comment>
<dbReference type="Proteomes" id="UP000617145">
    <property type="component" value="Unassembled WGS sequence"/>
</dbReference>
<reference evidence="1" key="2">
    <citation type="submission" date="2020-09" db="EMBL/GenBank/DDBJ databases">
        <authorList>
            <person name="Sun Q."/>
            <person name="Zhou Y."/>
        </authorList>
    </citation>
    <scope>NUCLEOTIDE SEQUENCE</scope>
    <source>
        <strain evidence="1">CGMCC 1.15762</strain>
    </source>
</reference>
<name>A0A8J3EGC5_9RHOB</name>
<organism evidence="1 2">
    <name type="scientific">Salipiger pallidus</name>
    <dbReference type="NCBI Taxonomy" id="1775170"/>
    <lineage>
        <taxon>Bacteria</taxon>
        <taxon>Pseudomonadati</taxon>
        <taxon>Pseudomonadota</taxon>
        <taxon>Alphaproteobacteria</taxon>
        <taxon>Rhodobacterales</taxon>
        <taxon>Roseobacteraceae</taxon>
        <taxon>Salipiger</taxon>
    </lineage>
</organism>